<keyword evidence="1" id="KW-1133">Transmembrane helix</keyword>
<feature type="transmembrane region" description="Helical" evidence="1">
    <location>
        <begin position="73"/>
        <end position="97"/>
    </location>
</feature>
<evidence type="ECO:0000256" key="1">
    <source>
        <dbReference type="SAM" id="Phobius"/>
    </source>
</evidence>
<name>A0A150XJ50_9BACT</name>
<comment type="caution">
    <text evidence="2">The sequence shown here is derived from an EMBL/GenBank/DDBJ whole genome shotgun (WGS) entry which is preliminary data.</text>
</comment>
<gene>
    <name evidence="2" type="ORF">AWN68_03605</name>
</gene>
<reference evidence="2 3" key="1">
    <citation type="submission" date="2016-01" db="EMBL/GenBank/DDBJ databases">
        <title>Genome sequencing of Roseivirga echinicomitans KMM 6058.</title>
        <authorList>
            <person name="Selvaratnam C."/>
            <person name="Thevarajoo S."/>
            <person name="Goh K.M."/>
            <person name="Ee R."/>
            <person name="Chan K.-G."/>
            <person name="Chong C.S."/>
        </authorList>
    </citation>
    <scope>NUCLEOTIDE SEQUENCE [LARGE SCALE GENOMIC DNA]</scope>
    <source>
        <strain evidence="2 3">KMM 6058</strain>
    </source>
</reference>
<keyword evidence="1" id="KW-0812">Transmembrane</keyword>
<sequence length="122" mass="13760">MTKMNEQSKDAIWEMIDREKKKDVFVKRISKIGWTGTVVMLLFFLTITLIDLSRMVGLYGQGVVSRQSVINTVVPFAIVLGGLCLIIAILSTIGVFLRMRTTSLLEIQQRLANLEQMVVAKQ</sequence>
<keyword evidence="1" id="KW-0472">Membrane</keyword>
<protein>
    <submittedName>
        <fullName evidence="2">Uncharacterized protein</fullName>
    </submittedName>
</protein>
<evidence type="ECO:0000313" key="3">
    <source>
        <dbReference type="Proteomes" id="UP000075615"/>
    </source>
</evidence>
<keyword evidence="3" id="KW-1185">Reference proteome</keyword>
<dbReference type="OrthoDB" id="982477at2"/>
<accession>A0A150XJ50</accession>
<dbReference type="STRING" id="296218.AWN68_03605"/>
<proteinExistence type="predicted"/>
<evidence type="ECO:0000313" key="2">
    <source>
        <dbReference type="EMBL" id="KYG78730.1"/>
    </source>
</evidence>
<dbReference type="EMBL" id="LRDB01000012">
    <property type="protein sequence ID" value="KYG78730.1"/>
    <property type="molecule type" value="Genomic_DNA"/>
</dbReference>
<organism evidence="2 3">
    <name type="scientific">Roseivirga echinicomitans</name>
    <dbReference type="NCBI Taxonomy" id="296218"/>
    <lineage>
        <taxon>Bacteria</taxon>
        <taxon>Pseudomonadati</taxon>
        <taxon>Bacteroidota</taxon>
        <taxon>Cytophagia</taxon>
        <taxon>Cytophagales</taxon>
        <taxon>Roseivirgaceae</taxon>
        <taxon>Roseivirga</taxon>
    </lineage>
</organism>
<feature type="transmembrane region" description="Helical" evidence="1">
    <location>
        <begin position="32"/>
        <end position="53"/>
    </location>
</feature>
<dbReference type="RefSeq" id="WP_068414309.1">
    <property type="nucleotide sequence ID" value="NZ_LRDB01000012.1"/>
</dbReference>
<dbReference type="Proteomes" id="UP000075615">
    <property type="component" value="Unassembled WGS sequence"/>
</dbReference>
<dbReference type="AlphaFoldDB" id="A0A150XJ50"/>